<evidence type="ECO:0000313" key="8">
    <source>
        <dbReference type="Proteomes" id="UP000693946"/>
    </source>
</evidence>
<dbReference type="InterPro" id="IPR007110">
    <property type="entry name" value="Ig-like_dom"/>
</dbReference>
<dbReference type="InterPro" id="IPR003599">
    <property type="entry name" value="Ig_sub"/>
</dbReference>
<evidence type="ECO:0000256" key="1">
    <source>
        <dbReference type="ARBA" id="ARBA00022729"/>
    </source>
</evidence>
<feature type="domain" description="Ig-like" evidence="6">
    <location>
        <begin position="378"/>
        <end position="465"/>
    </location>
</feature>
<dbReference type="SMART" id="SM00409">
    <property type="entry name" value="IG"/>
    <property type="match status" value="7"/>
</dbReference>
<dbReference type="Pfam" id="PF07686">
    <property type="entry name" value="V-set"/>
    <property type="match status" value="1"/>
</dbReference>
<keyword evidence="5" id="KW-0472">Membrane</keyword>
<reference evidence="7 8" key="1">
    <citation type="journal article" date="2021" name="Sci. Rep.">
        <title>Chromosome anchoring in Senegalese sole (Solea senegalensis) reveals sex-associated markers and genome rearrangements in flatfish.</title>
        <authorList>
            <person name="Guerrero-Cozar I."/>
            <person name="Gomez-Garrido J."/>
            <person name="Berbel C."/>
            <person name="Martinez-Blanch J.F."/>
            <person name="Alioto T."/>
            <person name="Claros M.G."/>
            <person name="Gagnaire P.A."/>
            <person name="Manchado M."/>
        </authorList>
    </citation>
    <scope>NUCLEOTIDE SEQUENCE [LARGE SCALE GENOMIC DNA]</scope>
    <source>
        <strain evidence="7">Sse05_10M</strain>
    </source>
</reference>
<accession>A0AAV6PVF6</accession>
<sequence length="809" mass="86721">MSIEKGQTLLGCHRPLHKERPTNGCGFHVSPVSRVKYQVNKSTTHGTCINSTSSQKTLSLEAAVDMRSSVILLIILGVISGGIHGANVLPDSVTAVVGGTVTFTTTVTPPQTPFLVVTWSFTNAHDATSNVITSSQAHNATAPAYTDRIRLFRSTGSLELSGLTVSDTGVYKVALIPDGAAQEKGSCRLLVHVPVTNVTVTASNTEVLEFTSVRLSCSSSGSSLSFLWLNGSSEVTASDRVQLTDGGSALTIQHVTRYDRGPFRCHVTNPVSNGTSDPVNLLIILGPENTTLTMSPLQEYYAEGSDISLTCSAVSGPAAHFLWFVNGHRLTDTGAELTLKNIQMSQSGNYTCLAVNNRTMRNQTSHTAVVTVLTSHISNVVITPNTTDLSEFSSSVSLSCSSSGSFPSFLWLNDTSQVTASDRVLLSDGGATLTIVRVTRYDQGPYQCHVFNNFSNSTSEPLKLSISFGPENINLKLFPSQQFYEEGSNVTLICSAVSRPGALYHWFLNGDELPYSGAELRLMNIEESHSGNYSCQAFNNKTMRHETSQPSALSVLVQVSDVVVTSNTTEVLEFTSVRLSCSSSGSSLSFLWFNGSSEVTASDRVQLTDGGSALTIHHVTRYDRGPFRCNVSNGVSDGISKSLRLVVKYGPDHVTIIGPKSVPAGDLMILYCSTESVPAANFTWLFRGKPTYGHEVVHIIQSSQNSDSGTYTCTAENTVTGRSHTTHHEFTVTDSSDCGCSSAAGLALVITAGVCLIIAVVTGISACVLVRGKRVNSNYPLHQQEKKTVEGKHSDVYKITGTLRNNVSR</sequence>
<dbReference type="PANTHER" id="PTHR44337:SF20">
    <property type="entry name" value="CARCINOEMBRYONIC ANTIGEN-RELATED CELL ADHESION MOLECULE 5-RELATED"/>
    <property type="match status" value="1"/>
</dbReference>
<dbReference type="InterPro" id="IPR013106">
    <property type="entry name" value="Ig_V-set"/>
</dbReference>
<keyword evidence="8" id="KW-1185">Reference proteome</keyword>
<proteinExistence type="predicted"/>
<evidence type="ECO:0000256" key="2">
    <source>
        <dbReference type="ARBA" id="ARBA00023157"/>
    </source>
</evidence>
<keyword evidence="3" id="KW-0325">Glycoprotein</keyword>
<keyword evidence="5" id="KW-1133">Transmembrane helix</keyword>
<feature type="domain" description="Ig-like" evidence="6">
    <location>
        <begin position="287"/>
        <end position="371"/>
    </location>
</feature>
<evidence type="ECO:0000256" key="3">
    <source>
        <dbReference type="ARBA" id="ARBA00023180"/>
    </source>
</evidence>
<comment type="caution">
    <text evidence="7">The sequence shown here is derived from an EMBL/GenBank/DDBJ whole genome shotgun (WGS) entry which is preliminary data.</text>
</comment>
<feature type="domain" description="Ig-like" evidence="6">
    <location>
        <begin position="651"/>
        <end position="733"/>
    </location>
</feature>
<feature type="domain" description="Ig-like" evidence="6">
    <location>
        <begin position="470"/>
        <end position="554"/>
    </location>
</feature>
<dbReference type="Pfam" id="PF13927">
    <property type="entry name" value="Ig_3"/>
    <property type="match status" value="5"/>
</dbReference>
<dbReference type="InterPro" id="IPR003598">
    <property type="entry name" value="Ig_sub2"/>
</dbReference>
<keyword evidence="5" id="KW-0812">Transmembrane</keyword>
<keyword evidence="4" id="KW-0393">Immunoglobulin domain</keyword>
<dbReference type="CDD" id="cd00096">
    <property type="entry name" value="Ig"/>
    <property type="match status" value="1"/>
</dbReference>
<dbReference type="Pfam" id="PF13895">
    <property type="entry name" value="Ig_2"/>
    <property type="match status" value="1"/>
</dbReference>
<dbReference type="Proteomes" id="UP000693946">
    <property type="component" value="Linkage Group LG9"/>
</dbReference>
<keyword evidence="1" id="KW-0732">Signal</keyword>
<organism evidence="7 8">
    <name type="scientific">Solea senegalensis</name>
    <name type="common">Senegalese sole</name>
    <dbReference type="NCBI Taxonomy" id="28829"/>
    <lineage>
        <taxon>Eukaryota</taxon>
        <taxon>Metazoa</taxon>
        <taxon>Chordata</taxon>
        <taxon>Craniata</taxon>
        <taxon>Vertebrata</taxon>
        <taxon>Euteleostomi</taxon>
        <taxon>Actinopterygii</taxon>
        <taxon>Neopterygii</taxon>
        <taxon>Teleostei</taxon>
        <taxon>Neoteleostei</taxon>
        <taxon>Acanthomorphata</taxon>
        <taxon>Carangaria</taxon>
        <taxon>Pleuronectiformes</taxon>
        <taxon>Pleuronectoidei</taxon>
        <taxon>Soleidae</taxon>
        <taxon>Solea</taxon>
    </lineage>
</organism>
<evidence type="ECO:0000256" key="4">
    <source>
        <dbReference type="ARBA" id="ARBA00023319"/>
    </source>
</evidence>
<dbReference type="AlphaFoldDB" id="A0AAV6PVF6"/>
<dbReference type="EMBL" id="JAGKHQ010000021">
    <property type="protein sequence ID" value="KAG7475212.1"/>
    <property type="molecule type" value="Genomic_DNA"/>
</dbReference>
<evidence type="ECO:0000259" key="6">
    <source>
        <dbReference type="PROSITE" id="PS50835"/>
    </source>
</evidence>
<evidence type="ECO:0000256" key="5">
    <source>
        <dbReference type="SAM" id="Phobius"/>
    </source>
</evidence>
<feature type="domain" description="Ig-like" evidence="6">
    <location>
        <begin position="194"/>
        <end position="282"/>
    </location>
</feature>
<feature type="domain" description="Ig-like" evidence="6">
    <location>
        <begin position="560"/>
        <end position="646"/>
    </location>
</feature>
<dbReference type="PANTHER" id="PTHR44337">
    <property type="entry name" value="CARCINOEMBRYONIC ANTIGEN-RELATED CELL ADHESION MOLECULE 8"/>
    <property type="match status" value="1"/>
</dbReference>
<protein>
    <submittedName>
        <fullName evidence="7">Carcinoembryonic antigen-related cell adhesion molecule 5-like</fullName>
    </submittedName>
</protein>
<feature type="transmembrane region" description="Helical" evidence="5">
    <location>
        <begin position="743"/>
        <end position="770"/>
    </location>
</feature>
<dbReference type="SMART" id="SM00408">
    <property type="entry name" value="IGc2"/>
    <property type="match status" value="6"/>
</dbReference>
<keyword evidence="2" id="KW-1015">Disulfide bond</keyword>
<name>A0AAV6PVF6_SOLSE</name>
<dbReference type="InterPro" id="IPR052598">
    <property type="entry name" value="IgSF_CEA-related"/>
</dbReference>
<gene>
    <name evidence="7" type="ORF">JOB18_027243</name>
</gene>
<evidence type="ECO:0000313" key="7">
    <source>
        <dbReference type="EMBL" id="KAG7475212.1"/>
    </source>
</evidence>
<dbReference type="PROSITE" id="PS50835">
    <property type="entry name" value="IG_LIKE"/>
    <property type="match status" value="6"/>
</dbReference>